<dbReference type="SUPFAM" id="SSF55785">
    <property type="entry name" value="PYP-like sensor domain (PAS domain)"/>
    <property type="match status" value="1"/>
</dbReference>
<dbReference type="PROSITE" id="PS50112">
    <property type="entry name" value="PAS"/>
    <property type="match status" value="1"/>
</dbReference>
<evidence type="ECO:0000259" key="3">
    <source>
        <dbReference type="PROSITE" id="PS50113"/>
    </source>
</evidence>
<dbReference type="PANTHER" id="PTHR33121">
    <property type="entry name" value="CYCLIC DI-GMP PHOSPHODIESTERASE PDEF"/>
    <property type="match status" value="1"/>
</dbReference>
<dbReference type="PROSITE" id="PS50887">
    <property type="entry name" value="GGDEF"/>
    <property type="match status" value="1"/>
</dbReference>
<sequence length="570" mass="64956">MTQFKANFDELEQIFNATVDGICVIDREFTILRMNDAFSAMTGISRETSPGKKCFEVMPKTACKIKHCPLNQLLITGKGFTTDITMTAVTNEQKYYILTVTPLFNADGQLIGIVKNLKDITERKRLEQQLITLNQTLEKRVNERTQELKDREAQLIHMLYTDSLTKLPNRLRLLRDVAKSQVPVVALINIDDFEQINNFYGYAKGDFILVHLAHLLADILPTSAYQLYRVHADEYAIFLDARRAANLPDVLDSFEQLAKQITGIIPSSKFTNNQQEVQLRVTMGIAFTISDNPEKLVIKADIALREARSHRKPYLFFKESEGIDARYQDNIKWANLLQDAIKHDRIVPYFQPIYNHRHPHNQHYEVLARLIDNHGNIISPFQFINIAKTTRQYPAITKAIIEKSFSLFHDLPGEISINLDVEDMEDLPTTSLIQEQLAKYNIADRVVFEVLENHRLEGHTAAVQFLQTLKAAGCKLAVDDFGSGYSNFAYVLSLDFDYLKIDASLIKNIDKDSHSQTIVKSIVTFAQDMGIKTIAEFVHSESVFDAVKNCNIDFSQGYYIGKPGPWPVVI</sequence>
<dbReference type="SMART" id="SM00052">
    <property type="entry name" value="EAL"/>
    <property type="match status" value="1"/>
</dbReference>
<dbReference type="InterPro" id="IPR000160">
    <property type="entry name" value="GGDEF_dom"/>
</dbReference>
<dbReference type="SUPFAM" id="SSF141868">
    <property type="entry name" value="EAL domain-like"/>
    <property type="match status" value="1"/>
</dbReference>
<dbReference type="AlphaFoldDB" id="A0A212LZ57"/>
<feature type="domain" description="GGDEF" evidence="5">
    <location>
        <begin position="181"/>
        <end position="319"/>
    </location>
</feature>
<gene>
    <name evidence="6" type="ORF">KL86SPO_50460</name>
</gene>
<protein>
    <submittedName>
        <fullName evidence="6">Putative GGDEF FAMILY PROTEIN</fullName>
    </submittedName>
</protein>
<evidence type="ECO:0000259" key="4">
    <source>
        <dbReference type="PROSITE" id="PS50883"/>
    </source>
</evidence>
<evidence type="ECO:0000256" key="1">
    <source>
        <dbReference type="SAM" id="Coils"/>
    </source>
</evidence>
<organism evidence="6">
    <name type="scientific">uncultured Sporomusa sp</name>
    <dbReference type="NCBI Taxonomy" id="307249"/>
    <lineage>
        <taxon>Bacteria</taxon>
        <taxon>Bacillati</taxon>
        <taxon>Bacillota</taxon>
        <taxon>Negativicutes</taxon>
        <taxon>Selenomonadales</taxon>
        <taxon>Sporomusaceae</taxon>
        <taxon>Sporomusa</taxon>
        <taxon>environmental samples</taxon>
    </lineage>
</organism>
<dbReference type="NCBIfam" id="TIGR00229">
    <property type="entry name" value="sensory_box"/>
    <property type="match status" value="1"/>
</dbReference>
<dbReference type="InterPro" id="IPR050706">
    <property type="entry name" value="Cyclic-di-GMP_PDE-like"/>
</dbReference>
<dbReference type="EMBL" id="FMJE01000005">
    <property type="protein sequence ID" value="SCM82689.1"/>
    <property type="molecule type" value="Genomic_DNA"/>
</dbReference>
<dbReference type="InterPro" id="IPR000700">
    <property type="entry name" value="PAS-assoc_C"/>
</dbReference>
<dbReference type="InterPro" id="IPR000014">
    <property type="entry name" value="PAS"/>
</dbReference>
<keyword evidence="1" id="KW-0175">Coiled coil</keyword>
<dbReference type="GO" id="GO:0071111">
    <property type="term" value="F:cyclic-guanylate-specific phosphodiesterase activity"/>
    <property type="evidence" value="ECO:0007669"/>
    <property type="project" value="InterPro"/>
</dbReference>
<dbReference type="InterPro" id="IPR035919">
    <property type="entry name" value="EAL_sf"/>
</dbReference>
<dbReference type="Pfam" id="PF00990">
    <property type="entry name" value="GGDEF"/>
    <property type="match status" value="1"/>
</dbReference>
<dbReference type="Gene3D" id="3.30.70.270">
    <property type="match status" value="1"/>
</dbReference>
<reference evidence="6" key="1">
    <citation type="submission" date="2016-08" db="EMBL/GenBank/DDBJ databases">
        <authorList>
            <person name="Seilhamer J.J."/>
        </authorList>
    </citation>
    <scope>NUCLEOTIDE SEQUENCE</scope>
    <source>
        <strain evidence="6">86</strain>
    </source>
</reference>
<evidence type="ECO:0000313" key="6">
    <source>
        <dbReference type="EMBL" id="SCM82689.1"/>
    </source>
</evidence>
<dbReference type="Gene3D" id="3.30.450.20">
    <property type="entry name" value="PAS domain"/>
    <property type="match status" value="1"/>
</dbReference>
<feature type="domain" description="EAL" evidence="4">
    <location>
        <begin position="330"/>
        <end position="570"/>
    </location>
</feature>
<dbReference type="SUPFAM" id="SSF55073">
    <property type="entry name" value="Nucleotide cyclase"/>
    <property type="match status" value="1"/>
</dbReference>
<feature type="domain" description="PAC" evidence="3">
    <location>
        <begin position="80"/>
        <end position="132"/>
    </location>
</feature>
<evidence type="ECO:0000259" key="2">
    <source>
        <dbReference type="PROSITE" id="PS50112"/>
    </source>
</evidence>
<dbReference type="PROSITE" id="PS50883">
    <property type="entry name" value="EAL"/>
    <property type="match status" value="1"/>
</dbReference>
<feature type="domain" description="PAS" evidence="2">
    <location>
        <begin position="7"/>
        <end position="52"/>
    </location>
</feature>
<dbReference type="Gene3D" id="3.20.20.450">
    <property type="entry name" value="EAL domain"/>
    <property type="match status" value="1"/>
</dbReference>
<proteinExistence type="predicted"/>
<dbReference type="NCBIfam" id="TIGR00254">
    <property type="entry name" value="GGDEF"/>
    <property type="match status" value="1"/>
</dbReference>
<dbReference type="PANTHER" id="PTHR33121:SF71">
    <property type="entry name" value="OXYGEN SENSOR PROTEIN DOSP"/>
    <property type="match status" value="1"/>
</dbReference>
<dbReference type="SMART" id="SM00267">
    <property type="entry name" value="GGDEF"/>
    <property type="match status" value="1"/>
</dbReference>
<dbReference type="CDD" id="cd00130">
    <property type="entry name" value="PAS"/>
    <property type="match status" value="1"/>
</dbReference>
<dbReference type="InterPro" id="IPR043128">
    <property type="entry name" value="Rev_trsase/Diguanyl_cyclase"/>
</dbReference>
<dbReference type="InterPro" id="IPR035965">
    <property type="entry name" value="PAS-like_dom_sf"/>
</dbReference>
<evidence type="ECO:0000259" key="5">
    <source>
        <dbReference type="PROSITE" id="PS50887"/>
    </source>
</evidence>
<dbReference type="CDD" id="cd01949">
    <property type="entry name" value="GGDEF"/>
    <property type="match status" value="1"/>
</dbReference>
<dbReference type="CDD" id="cd01948">
    <property type="entry name" value="EAL"/>
    <property type="match status" value="1"/>
</dbReference>
<dbReference type="Pfam" id="PF00563">
    <property type="entry name" value="EAL"/>
    <property type="match status" value="1"/>
</dbReference>
<dbReference type="RefSeq" id="WP_288185299.1">
    <property type="nucleotide sequence ID" value="NZ_LT608335.1"/>
</dbReference>
<accession>A0A212LZ57</accession>
<dbReference type="Pfam" id="PF08448">
    <property type="entry name" value="PAS_4"/>
    <property type="match status" value="1"/>
</dbReference>
<dbReference type="InterPro" id="IPR013656">
    <property type="entry name" value="PAS_4"/>
</dbReference>
<dbReference type="PROSITE" id="PS50113">
    <property type="entry name" value="PAC"/>
    <property type="match status" value="1"/>
</dbReference>
<dbReference type="SMART" id="SM00091">
    <property type="entry name" value="PAS"/>
    <property type="match status" value="1"/>
</dbReference>
<dbReference type="InterPro" id="IPR029787">
    <property type="entry name" value="Nucleotide_cyclase"/>
</dbReference>
<dbReference type="InterPro" id="IPR001633">
    <property type="entry name" value="EAL_dom"/>
</dbReference>
<name>A0A212LZ57_9FIRM</name>
<feature type="coiled-coil region" evidence="1">
    <location>
        <begin position="123"/>
        <end position="154"/>
    </location>
</feature>